<dbReference type="Proteomes" id="UP000676336">
    <property type="component" value="Unassembled WGS sequence"/>
</dbReference>
<reference evidence="2" key="1">
    <citation type="submission" date="2021-02" db="EMBL/GenBank/DDBJ databases">
        <authorList>
            <person name="Nowell W R."/>
        </authorList>
    </citation>
    <scope>NUCLEOTIDE SEQUENCE</scope>
</reference>
<feature type="compositionally biased region" description="Polar residues" evidence="1">
    <location>
        <begin position="17"/>
        <end position="30"/>
    </location>
</feature>
<proteinExistence type="predicted"/>
<sequence length="36" mass="4048">MHDMNNSLNEADINDVQRPQTTPSMSTKMINSEAIL</sequence>
<comment type="caution">
    <text evidence="2">The sequence shown here is derived from an EMBL/GenBank/DDBJ whole genome shotgun (WGS) entry which is preliminary data.</text>
</comment>
<evidence type="ECO:0000256" key="1">
    <source>
        <dbReference type="SAM" id="MobiDB-lite"/>
    </source>
</evidence>
<feature type="non-terminal residue" evidence="2">
    <location>
        <position position="1"/>
    </location>
</feature>
<name>A0A8S2TJ17_9BILA</name>
<evidence type="ECO:0000313" key="3">
    <source>
        <dbReference type="Proteomes" id="UP000676336"/>
    </source>
</evidence>
<feature type="non-terminal residue" evidence="2">
    <location>
        <position position="36"/>
    </location>
</feature>
<accession>A0A8S2TJ17</accession>
<feature type="region of interest" description="Disordered" evidence="1">
    <location>
        <begin position="1"/>
        <end position="36"/>
    </location>
</feature>
<organism evidence="2 3">
    <name type="scientific">Rotaria magnacalcarata</name>
    <dbReference type="NCBI Taxonomy" id="392030"/>
    <lineage>
        <taxon>Eukaryota</taxon>
        <taxon>Metazoa</taxon>
        <taxon>Spiralia</taxon>
        <taxon>Gnathifera</taxon>
        <taxon>Rotifera</taxon>
        <taxon>Eurotatoria</taxon>
        <taxon>Bdelloidea</taxon>
        <taxon>Philodinida</taxon>
        <taxon>Philodinidae</taxon>
        <taxon>Rotaria</taxon>
    </lineage>
</organism>
<evidence type="ECO:0000313" key="2">
    <source>
        <dbReference type="EMBL" id="CAF4264617.1"/>
    </source>
</evidence>
<gene>
    <name evidence="2" type="ORF">SMN809_LOCUS24564</name>
</gene>
<protein>
    <submittedName>
        <fullName evidence="2">Uncharacterized protein</fullName>
    </submittedName>
</protein>
<dbReference type="EMBL" id="CAJOBI010029444">
    <property type="protein sequence ID" value="CAF4264617.1"/>
    <property type="molecule type" value="Genomic_DNA"/>
</dbReference>
<dbReference type="AlphaFoldDB" id="A0A8S2TJ17"/>